<dbReference type="Proteomes" id="UP001180020">
    <property type="component" value="Unassembled WGS sequence"/>
</dbReference>
<sequence length="92" mass="10427">MRVHASDGVDAFCHVLINNTRRNNDRSGGLSRPSETHFDLASVDTYSESSTDLCRPNEEHFDWTLSNWDDDVVFGLETPLFIVKERDQVKGG</sequence>
<evidence type="ECO:0000313" key="1">
    <source>
        <dbReference type="EMBL" id="KAK1315232.1"/>
    </source>
</evidence>
<protein>
    <submittedName>
        <fullName evidence="1">Uncharacterized protein</fullName>
    </submittedName>
</protein>
<comment type="caution">
    <text evidence="1">The sequence shown here is derived from an EMBL/GenBank/DDBJ whole genome shotgun (WGS) entry which is preliminary data.</text>
</comment>
<evidence type="ECO:0000313" key="2">
    <source>
        <dbReference type="Proteomes" id="UP001180020"/>
    </source>
</evidence>
<reference evidence="1" key="2">
    <citation type="submission" date="2023-06" db="EMBL/GenBank/DDBJ databases">
        <authorList>
            <person name="Ma L."/>
            <person name="Liu K.-W."/>
            <person name="Li Z."/>
            <person name="Hsiao Y.-Y."/>
            <person name="Qi Y."/>
            <person name="Fu T."/>
            <person name="Tang G."/>
            <person name="Zhang D."/>
            <person name="Sun W.-H."/>
            <person name="Liu D.-K."/>
            <person name="Li Y."/>
            <person name="Chen G.-Z."/>
            <person name="Liu X.-D."/>
            <person name="Liao X.-Y."/>
            <person name="Jiang Y.-T."/>
            <person name="Yu X."/>
            <person name="Hao Y."/>
            <person name="Huang J."/>
            <person name="Zhao X.-W."/>
            <person name="Ke S."/>
            <person name="Chen Y.-Y."/>
            <person name="Wu W.-L."/>
            <person name="Hsu J.-L."/>
            <person name="Lin Y.-F."/>
            <person name="Huang M.-D."/>
            <person name="Li C.-Y."/>
            <person name="Huang L."/>
            <person name="Wang Z.-W."/>
            <person name="Zhao X."/>
            <person name="Zhong W.-Y."/>
            <person name="Peng D.-H."/>
            <person name="Ahmad S."/>
            <person name="Lan S."/>
            <person name="Zhang J.-S."/>
            <person name="Tsai W.-C."/>
            <person name="Van De Peer Y."/>
            <person name="Liu Z.-J."/>
        </authorList>
    </citation>
    <scope>NUCLEOTIDE SEQUENCE</scope>
    <source>
        <strain evidence="1">CP</strain>
        <tissue evidence="1">Leaves</tissue>
    </source>
</reference>
<gene>
    <name evidence="1" type="ORF">QJS10_CPA06g01045</name>
</gene>
<organism evidence="1 2">
    <name type="scientific">Acorus calamus</name>
    <name type="common">Sweet flag</name>
    <dbReference type="NCBI Taxonomy" id="4465"/>
    <lineage>
        <taxon>Eukaryota</taxon>
        <taxon>Viridiplantae</taxon>
        <taxon>Streptophyta</taxon>
        <taxon>Embryophyta</taxon>
        <taxon>Tracheophyta</taxon>
        <taxon>Spermatophyta</taxon>
        <taxon>Magnoliopsida</taxon>
        <taxon>Liliopsida</taxon>
        <taxon>Acoraceae</taxon>
        <taxon>Acorus</taxon>
    </lineage>
</organism>
<dbReference type="AlphaFoldDB" id="A0AAV9ESP0"/>
<dbReference type="EMBL" id="JAUJYO010000006">
    <property type="protein sequence ID" value="KAK1315232.1"/>
    <property type="molecule type" value="Genomic_DNA"/>
</dbReference>
<proteinExistence type="predicted"/>
<accession>A0AAV9ESP0</accession>
<keyword evidence="2" id="KW-1185">Reference proteome</keyword>
<name>A0AAV9ESP0_ACOCL</name>
<reference evidence="1" key="1">
    <citation type="journal article" date="2023" name="Nat. Commun.">
        <title>Diploid and tetraploid genomes of Acorus and the evolution of monocots.</title>
        <authorList>
            <person name="Ma L."/>
            <person name="Liu K.W."/>
            <person name="Li Z."/>
            <person name="Hsiao Y.Y."/>
            <person name="Qi Y."/>
            <person name="Fu T."/>
            <person name="Tang G.D."/>
            <person name="Zhang D."/>
            <person name="Sun W.H."/>
            <person name="Liu D.K."/>
            <person name="Li Y."/>
            <person name="Chen G.Z."/>
            <person name="Liu X.D."/>
            <person name="Liao X.Y."/>
            <person name="Jiang Y.T."/>
            <person name="Yu X."/>
            <person name="Hao Y."/>
            <person name="Huang J."/>
            <person name="Zhao X.W."/>
            <person name="Ke S."/>
            <person name="Chen Y.Y."/>
            <person name="Wu W.L."/>
            <person name="Hsu J.L."/>
            <person name="Lin Y.F."/>
            <person name="Huang M.D."/>
            <person name="Li C.Y."/>
            <person name="Huang L."/>
            <person name="Wang Z.W."/>
            <person name="Zhao X."/>
            <person name="Zhong W.Y."/>
            <person name="Peng D.H."/>
            <person name="Ahmad S."/>
            <person name="Lan S."/>
            <person name="Zhang J.S."/>
            <person name="Tsai W.C."/>
            <person name="Van de Peer Y."/>
            <person name="Liu Z.J."/>
        </authorList>
    </citation>
    <scope>NUCLEOTIDE SEQUENCE</scope>
    <source>
        <strain evidence="1">CP</strain>
    </source>
</reference>